<dbReference type="Proteomes" id="UP001060215">
    <property type="component" value="Chromosome 5"/>
</dbReference>
<sequence length="507" mass="55160">MGSNEEGYQTLLVGLDSHARIPDLTSIAVEEFLLTNKPVPIRWYPRLVCWESKLLWLLSGSSIIVSIFNYMLYFVTQMFTGHLGALELAGASIASVGIQGLAYGIMLGMASAVQTVCGQAYGAKKYGAMGIILQRAVILHVGAAILLTFLYWFSGPILKGIGQTDSIAEEGQIFARGLIPQLFAFAISCPMQRFLQAQNIVNPLAYIAVGVFLLHILLSWLVVYVLDYGLIGAALTLSLSWWLLVIIQGLYILFSPCCEETWTGFSVKAFRGIWPYFKLTVASAVMLCLEIWYFQCLVLISGLLPNATISLDSISICMNNWNWDLQFMSGLAAAASVRVSNELGRGHPLVAKLSVLVVIGTSILISIIFSAIVLIFKVELSKLFTSDSEVIEAVSNLTPLLAISIFLNGIQPILSGVAIGSGWQGVVAYVNLATYYMIGLTIGCVLGFKTSLAAAGIWWGMVVGVLLQAITFLIITARTNWDAEVVKAADRLKHSANEEALYLVDNI</sequence>
<dbReference type="EMBL" id="CM045762">
    <property type="protein sequence ID" value="KAI8009603.1"/>
    <property type="molecule type" value="Genomic_DNA"/>
</dbReference>
<name>A0ACC0H7U6_9ERIC</name>
<evidence type="ECO:0000313" key="2">
    <source>
        <dbReference type="Proteomes" id="UP001060215"/>
    </source>
</evidence>
<organism evidence="1 2">
    <name type="scientific">Camellia lanceoleosa</name>
    <dbReference type="NCBI Taxonomy" id="1840588"/>
    <lineage>
        <taxon>Eukaryota</taxon>
        <taxon>Viridiplantae</taxon>
        <taxon>Streptophyta</taxon>
        <taxon>Embryophyta</taxon>
        <taxon>Tracheophyta</taxon>
        <taxon>Spermatophyta</taxon>
        <taxon>Magnoliopsida</taxon>
        <taxon>eudicotyledons</taxon>
        <taxon>Gunneridae</taxon>
        <taxon>Pentapetalae</taxon>
        <taxon>asterids</taxon>
        <taxon>Ericales</taxon>
        <taxon>Theaceae</taxon>
        <taxon>Camellia</taxon>
    </lineage>
</organism>
<keyword evidence="2" id="KW-1185">Reference proteome</keyword>
<evidence type="ECO:0000313" key="1">
    <source>
        <dbReference type="EMBL" id="KAI8009603.1"/>
    </source>
</evidence>
<reference evidence="1 2" key="1">
    <citation type="journal article" date="2022" name="Plant J.">
        <title>Chromosome-level genome of Camellia lanceoleosa provides a valuable resource for understanding genome evolution and self-incompatibility.</title>
        <authorList>
            <person name="Gong W."/>
            <person name="Xiao S."/>
            <person name="Wang L."/>
            <person name="Liao Z."/>
            <person name="Chang Y."/>
            <person name="Mo W."/>
            <person name="Hu G."/>
            <person name="Li W."/>
            <person name="Zhao G."/>
            <person name="Zhu H."/>
            <person name="Hu X."/>
            <person name="Ji K."/>
            <person name="Xiang X."/>
            <person name="Song Q."/>
            <person name="Yuan D."/>
            <person name="Jin S."/>
            <person name="Zhang L."/>
        </authorList>
    </citation>
    <scope>NUCLEOTIDE SEQUENCE [LARGE SCALE GENOMIC DNA]</scope>
    <source>
        <strain evidence="1">SQ_2022a</strain>
    </source>
</reference>
<comment type="caution">
    <text evidence="1">The sequence shown here is derived from an EMBL/GenBank/DDBJ whole genome shotgun (WGS) entry which is preliminary data.</text>
</comment>
<gene>
    <name evidence="1" type="ORF">LOK49_LG06G00146</name>
</gene>
<accession>A0ACC0H7U6</accession>
<protein>
    <submittedName>
        <fullName evidence="1">Protein DETOXIFICATION 41</fullName>
    </submittedName>
</protein>
<proteinExistence type="predicted"/>